<dbReference type="Proteomes" id="UP000607197">
    <property type="component" value="Unassembled WGS sequence"/>
</dbReference>
<organism evidence="1 2">
    <name type="scientific">Halocalculus aciditolerans</name>
    <dbReference type="NCBI Taxonomy" id="1383812"/>
    <lineage>
        <taxon>Archaea</taxon>
        <taxon>Methanobacteriati</taxon>
        <taxon>Methanobacteriota</taxon>
        <taxon>Stenosarchaea group</taxon>
        <taxon>Halobacteria</taxon>
        <taxon>Halobacteriales</taxon>
        <taxon>Halobacteriaceae</taxon>
        <taxon>Halocalculus</taxon>
    </lineage>
</organism>
<evidence type="ECO:0000313" key="1">
    <source>
        <dbReference type="EMBL" id="GGL57821.1"/>
    </source>
</evidence>
<sequence>MTRMESGGDHAGVVVRADTRFKGDLGERVEAYLENHGLDATELVREAVEDYLPDEEVDGPYIRPPNTPELQDALDTLQECARSDNGRVDADAALSELAQHTGQKKETVRKTRVQPLIEQGYVKELRGGWDARGDTVYRVILPTDIPSIIGDDTDTAVAGGSDD</sequence>
<comment type="caution">
    <text evidence="1">The sequence shown here is derived from an EMBL/GenBank/DDBJ whole genome shotgun (WGS) entry which is preliminary data.</text>
</comment>
<reference evidence="1" key="1">
    <citation type="journal article" date="2014" name="Int. J. Syst. Evol. Microbiol.">
        <title>Complete genome sequence of Corynebacterium casei LMG S-19264T (=DSM 44701T), isolated from a smear-ripened cheese.</title>
        <authorList>
            <consortium name="US DOE Joint Genome Institute (JGI-PGF)"/>
            <person name="Walter F."/>
            <person name="Albersmeier A."/>
            <person name="Kalinowski J."/>
            <person name="Ruckert C."/>
        </authorList>
    </citation>
    <scope>NUCLEOTIDE SEQUENCE</scope>
    <source>
        <strain evidence="1">JCM 19596</strain>
    </source>
</reference>
<reference evidence="1" key="2">
    <citation type="submission" date="2020-09" db="EMBL/GenBank/DDBJ databases">
        <authorList>
            <person name="Sun Q."/>
            <person name="Ohkuma M."/>
        </authorList>
    </citation>
    <scope>NUCLEOTIDE SEQUENCE</scope>
    <source>
        <strain evidence="1">JCM 19596</strain>
    </source>
</reference>
<dbReference type="EMBL" id="BMPG01000002">
    <property type="protein sequence ID" value="GGL57821.1"/>
    <property type="molecule type" value="Genomic_DNA"/>
</dbReference>
<gene>
    <name evidence="1" type="ORF">GCM10009039_14990</name>
</gene>
<accession>A0A830F324</accession>
<name>A0A830F324_9EURY</name>
<dbReference type="OrthoDB" id="381302at2157"/>
<proteinExistence type="predicted"/>
<dbReference type="RefSeq" id="WP_188977515.1">
    <property type="nucleotide sequence ID" value="NZ_BMPG01000002.1"/>
</dbReference>
<protein>
    <submittedName>
        <fullName evidence="1">Uncharacterized protein</fullName>
    </submittedName>
</protein>
<dbReference type="AlphaFoldDB" id="A0A830F324"/>
<evidence type="ECO:0000313" key="2">
    <source>
        <dbReference type="Proteomes" id="UP000607197"/>
    </source>
</evidence>
<keyword evidence="2" id="KW-1185">Reference proteome</keyword>